<dbReference type="EMBL" id="JBHUEH010000023">
    <property type="protein sequence ID" value="MFD1887403.1"/>
    <property type="molecule type" value="Genomic_DNA"/>
</dbReference>
<evidence type="ECO:0000313" key="1">
    <source>
        <dbReference type="EMBL" id="MFD1887403.1"/>
    </source>
</evidence>
<proteinExistence type="predicted"/>
<comment type="caution">
    <text evidence="1">The sequence shown here is derived from an EMBL/GenBank/DDBJ whole genome shotgun (WGS) entry which is preliminary data.</text>
</comment>
<accession>A0ABW4RPK8</accession>
<name>A0ABW4RPK8_9BACL</name>
<protein>
    <submittedName>
        <fullName evidence="1">Uncharacterized protein</fullName>
    </submittedName>
</protein>
<organism evidence="1 2">
    <name type="scientific">Paenibacillus wenxiniae</name>
    <dbReference type="NCBI Taxonomy" id="1636843"/>
    <lineage>
        <taxon>Bacteria</taxon>
        <taxon>Bacillati</taxon>
        <taxon>Bacillota</taxon>
        <taxon>Bacilli</taxon>
        <taxon>Bacillales</taxon>
        <taxon>Paenibacillaceae</taxon>
        <taxon>Paenibacillus</taxon>
    </lineage>
</organism>
<evidence type="ECO:0000313" key="2">
    <source>
        <dbReference type="Proteomes" id="UP001597233"/>
    </source>
</evidence>
<dbReference type="Proteomes" id="UP001597233">
    <property type="component" value="Unassembled WGS sequence"/>
</dbReference>
<dbReference type="RefSeq" id="WP_347325111.1">
    <property type="nucleotide sequence ID" value="NZ_JBCGUH010000005.1"/>
</dbReference>
<keyword evidence="2" id="KW-1185">Reference proteome</keyword>
<sequence>MSNSRYYPFERNRYFYGKLLTVRDFEAEQQYTVNKRRLLNRLLYGPGIITGLTVVMVDDKTLSIQSGAALDSLGREIIVPSPITTKLSLIEGFGSNEYIRDLYLCIVYSERGREPVHALERGQEQASTDDLSEHNRVQETYKLVLREYADDLDQYGITSLKERTVSFYKDDSVRILIKGPRYVAPGEPFALHMHVVKARREAQVILDCTLESEGVELSGGEHRVTYNDSGEEAVSEYRIDSQFVAGEKDGKAVIRIVTATVRVDGRTIPVREEIVFPLEVTADPQERIWQDYVERPLDEALSERPSSVCLARISLTRIRSTYAIEDVQRVPFGDYVRNLSELQRLGLFNGTMTGQQQMRTVEAQAAPLESDWMLGLLEQEEHAEETAPAPLPVSGVRTGTIALSLSGGRGHNGLFAKGENIVSEEIQHGFGTGSVHLTLGLCEQEDSRIFGGNQDVFDHTPYESNLPQVKLGTVQYPDKGTFRIGARVFSSSGPSTLHVRWWATRAANEDMNEST</sequence>
<reference evidence="2" key="1">
    <citation type="journal article" date="2019" name="Int. J. Syst. Evol. Microbiol.">
        <title>The Global Catalogue of Microorganisms (GCM) 10K type strain sequencing project: providing services to taxonomists for standard genome sequencing and annotation.</title>
        <authorList>
            <consortium name="The Broad Institute Genomics Platform"/>
            <consortium name="The Broad Institute Genome Sequencing Center for Infectious Disease"/>
            <person name="Wu L."/>
            <person name="Ma J."/>
        </authorList>
    </citation>
    <scope>NUCLEOTIDE SEQUENCE [LARGE SCALE GENOMIC DNA]</scope>
    <source>
        <strain evidence="2">CCUG 54950</strain>
    </source>
</reference>
<gene>
    <name evidence="1" type="ORF">ACFSC9_18055</name>
</gene>